<dbReference type="EMBL" id="AP022870">
    <property type="protein sequence ID" value="BCB80384.1"/>
    <property type="molecule type" value="Genomic_DNA"/>
</dbReference>
<dbReference type="AlphaFoldDB" id="A0A6F8Y2P5"/>
<dbReference type="InterPro" id="IPR001919">
    <property type="entry name" value="CBD2"/>
</dbReference>
<keyword evidence="2" id="KW-0812">Transmembrane</keyword>
<feature type="region of interest" description="Disordered" evidence="1">
    <location>
        <begin position="45"/>
        <end position="122"/>
    </location>
</feature>
<evidence type="ECO:0000256" key="2">
    <source>
        <dbReference type="SAM" id="Phobius"/>
    </source>
</evidence>
<dbReference type="SUPFAM" id="SSF49384">
    <property type="entry name" value="Carbohydrate-binding domain"/>
    <property type="match status" value="1"/>
</dbReference>
<evidence type="ECO:0000259" key="3">
    <source>
        <dbReference type="SMART" id="SM00637"/>
    </source>
</evidence>
<keyword evidence="2" id="KW-1133">Transmembrane helix</keyword>
<dbReference type="Proteomes" id="UP000502508">
    <property type="component" value="Chromosome"/>
</dbReference>
<sequence length="224" mass="23742">MGRLWRPRAFEMLPWLPTVAGVGALAGLLVFALVSLRPDVSDRALPPGPIATPPFLAGPGAPDAPSPTTTAATPRATLNSPRRPSPSLPLPLSPSPSPAATPSRSRTVEPPARRPPAADLTGRYRTVQTFEGGFFGEVLVTNSSATRRTWTVRLHFPSTIGPMRTFWVESAPQATLKQEGDVFAFTGSAPVEPGASVAFRFQFDRKTSVTTPLTCDVNGTACTP</sequence>
<accession>A0A6F8Y2P5</accession>
<protein>
    <recommendedName>
        <fullName evidence="3">CBM2 domain-containing protein</fullName>
    </recommendedName>
</protein>
<dbReference type="Pfam" id="PF00553">
    <property type="entry name" value="CBM_2"/>
    <property type="match status" value="1"/>
</dbReference>
<feature type="transmembrane region" description="Helical" evidence="2">
    <location>
        <begin position="12"/>
        <end position="34"/>
    </location>
</feature>
<dbReference type="RefSeq" id="WP_173040549.1">
    <property type="nucleotide sequence ID" value="NZ_AP022870.1"/>
</dbReference>
<dbReference type="SMART" id="SM00637">
    <property type="entry name" value="CBD_II"/>
    <property type="match status" value="1"/>
</dbReference>
<dbReference type="GO" id="GO:0004553">
    <property type="term" value="F:hydrolase activity, hydrolyzing O-glycosyl compounds"/>
    <property type="evidence" value="ECO:0007669"/>
    <property type="project" value="InterPro"/>
</dbReference>
<evidence type="ECO:0000313" key="4">
    <source>
        <dbReference type="EMBL" id="BCB80384.1"/>
    </source>
</evidence>
<reference evidence="4 5" key="1">
    <citation type="submission" date="2020-03" db="EMBL/GenBank/DDBJ databases">
        <title>Whole genome shotgun sequence of Phytohabitans flavus NBRC 107702.</title>
        <authorList>
            <person name="Komaki H."/>
            <person name="Tamura T."/>
        </authorList>
    </citation>
    <scope>NUCLEOTIDE SEQUENCE [LARGE SCALE GENOMIC DNA]</scope>
    <source>
        <strain evidence="4 5">NBRC 107702</strain>
    </source>
</reference>
<proteinExistence type="predicted"/>
<dbReference type="Gene3D" id="2.60.40.290">
    <property type="match status" value="1"/>
</dbReference>
<evidence type="ECO:0000313" key="5">
    <source>
        <dbReference type="Proteomes" id="UP000502508"/>
    </source>
</evidence>
<dbReference type="InterPro" id="IPR012291">
    <property type="entry name" value="CBM2_carb-bd_dom_sf"/>
</dbReference>
<organism evidence="4 5">
    <name type="scientific">Phytohabitans flavus</name>
    <dbReference type="NCBI Taxonomy" id="1076124"/>
    <lineage>
        <taxon>Bacteria</taxon>
        <taxon>Bacillati</taxon>
        <taxon>Actinomycetota</taxon>
        <taxon>Actinomycetes</taxon>
        <taxon>Micromonosporales</taxon>
        <taxon>Micromonosporaceae</taxon>
    </lineage>
</organism>
<dbReference type="GO" id="GO:0030247">
    <property type="term" value="F:polysaccharide binding"/>
    <property type="evidence" value="ECO:0007669"/>
    <property type="project" value="InterPro"/>
</dbReference>
<feature type="compositionally biased region" description="Low complexity" evidence="1">
    <location>
        <begin position="59"/>
        <end position="82"/>
    </location>
</feature>
<name>A0A6F8Y2P5_9ACTN</name>
<feature type="compositionally biased region" description="Pro residues" evidence="1">
    <location>
        <begin position="83"/>
        <end position="99"/>
    </location>
</feature>
<dbReference type="KEGG" id="pfla:Pflav_067940"/>
<dbReference type="InterPro" id="IPR008965">
    <property type="entry name" value="CBM2/CBM3_carb-bd_dom_sf"/>
</dbReference>
<gene>
    <name evidence="4" type="ORF">Pflav_067940</name>
</gene>
<reference evidence="4 5" key="2">
    <citation type="submission" date="2020-03" db="EMBL/GenBank/DDBJ databases">
        <authorList>
            <person name="Ichikawa N."/>
            <person name="Kimura A."/>
            <person name="Kitahashi Y."/>
            <person name="Uohara A."/>
        </authorList>
    </citation>
    <scope>NUCLEOTIDE SEQUENCE [LARGE SCALE GENOMIC DNA]</scope>
    <source>
        <strain evidence="4 5">NBRC 107702</strain>
    </source>
</reference>
<keyword evidence="2" id="KW-0472">Membrane</keyword>
<dbReference type="GO" id="GO:0005975">
    <property type="term" value="P:carbohydrate metabolic process"/>
    <property type="evidence" value="ECO:0007669"/>
    <property type="project" value="InterPro"/>
</dbReference>
<evidence type="ECO:0000256" key="1">
    <source>
        <dbReference type="SAM" id="MobiDB-lite"/>
    </source>
</evidence>
<keyword evidence="5" id="KW-1185">Reference proteome</keyword>
<feature type="domain" description="CBM2" evidence="3">
    <location>
        <begin position="120"/>
        <end position="222"/>
    </location>
</feature>